<keyword evidence="1" id="KW-0812">Transmembrane</keyword>
<evidence type="ECO:0008006" key="4">
    <source>
        <dbReference type="Google" id="ProtNLM"/>
    </source>
</evidence>
<keyword evidence="1" id="KW-0472">Membrane</keyword>
<keyword evidence="1" id="KW-1133">Transmembrane helix</keyword>
<evidence type="ECO:0000256" key="1">
    <source>
        <dbReference type="SAM" id="Phobius"/>
    </source>
</evidence>
<proteinExistence type="predicted"/>
<feature type="transmembrane region" description="Helical" evidence="1">
    <location>
        <begin position="90"/>
        <end position="111"/>
    </location>
</feature>
<dbReference type="RefSeq" id="WP_168983530.1">
    <property type="nucleotide sequence ID" value="NZ_JABAGD010000091.1"/>
</dbReference>
<feature type="transmembrane region" description="Helical" evidence="1">
    <location>
        <begin position="9"/>
        <end position="27"/>
    </location>
</feature>
<accession>A0A7X9XRY2</accession>
<sequence length="136" mass="16170">MTFKYLKEILKLTSVVFTVITLFQLITKQSLDNEKLCELLALSLSLSLIKMVINKYIISKDSIFNPLLYIIIIWLMIAASNYLFNWNMSLLLMLSTFIEVIFIYICVRLINYQYEKIDVKKMNEILDRNRKNKNQQ</sequence>
<name>A0A7X9XRY2_CLOBE</name>
<protein>
    <recommendedName>
        <fullName evidence="4">DUF3021 family protein</fullName>
    </recommendedName>
</protein>
<evidence type="ECO:0000313" key="2">
    <source>
        <dbReference type="EMBL" id="NMF07923.1"/>
    </source>
</evidence>
<organism evidence="2 3">
    <name type="scientific">Clostridium beijerinckii</name>
    <name type="common">Clostridium MP</name>
    <dbReference type="NCBI Taxonomy" id="1520"/>
    <lineage>
        <taxon>Bacteria</taxon>
        <taxon>Bacillati</taxon>
        <taxon>Bacillota</taxon>
        <taxon>Clostridia</taxon>
        <taxon>Eubacteriales</taxon>
        <taxon>Clostridiaceae</taxon>
        <taxon>Clostridium</taxon>
    </lineage>
</organism>
<dbReference type="Proteomes" id="UP000587880">
    <property type="component" value="Unassembled WGS sequence"/>
</dbReference>
<reference evidence="2 3" key="1">
    <citation type="submission" date="2020-04" db="EMBL/GenBank/DDBJ databases">
        <authorList>
            <person name="Hitch T.C.A."/>
            <person name="Wylensek D."/>
            <person name="Clavel T."/>
        </authorList>
    </citation>
    <scope>NUCLEOTIDE SEQUENCE [LARGE SCALE GENOMIC DNA]</scope>
    <source>
        <strain evidence="2 3">WB01_NA02</strain>
    </source>
</reference>
<gene>
    <name evidence="2" type="ORF">HF849_24945</name>
</gene>
<evidence type="ECO:0000313" key="3">
    <source>
        <dbReference type="Proteomes" id="UP000587880"/>
    </source>
</evidence>
<dbReference type="AlphaFoldDB" id="A0A7X9XRY2"/>
<feature type="transmembrane region" description="Helical" evidence="1">
    <location>
        <begin position="39"/>
        <end position="58"/>
    </location>
</feature>
<comment type="caution">
    <text evidence="2">The sequence shown here is derived from an EMBL/GenBank/DDBJ whole genome shotgun (WGS) entry which is preliminary data.</text>
</comment>
<feature type="transmembrane region" description="Helical" evidence="1">
    <location>
        <begin position="67"/>
        <end position="84"/>
    </location>
</feature>
<dbReference type="EMBL" id="JABAGD010000091">
    <property type="protein sequence ID" value="NMF07923.1"/>
    <property type="molecule type" value="Genomic_DNA"/>
</dbReference>